<dbReference type="Gene3D" id="3.50.50.60">
    <property type="entry name" value="FAD/NAD(P)-binding domain"/>
    <property type="match status" value="1"/>
</dbReference>
<protein>
    <submittedName>
        <fullName evidence="6">Monoamine oxidase</fullName>
    </submittedName>
</protein>
<dbReference type="EMBL" id="FUEZ01000004">
    <property type="protein sequence ID" value="SPM41258.1"/>
    <property type="molecule type" value="Genomic_DNA"/>
</dbReference>
<dbReference type="SUPFAM" id="SSF54373">
    <property type="entry name" value="FAD-linked reductases, C-terminal domain"/>
    <property type="match status" value="1"/>
</dbReference>
<comment type="similarity">
    <text evidence="2">Belongs to the flavin monoamine oxidase family.</text>
</comment>
<evidence type="ECO:0000259" key="5">
    <source>
        <dbReference type="Pfam" id="PF01593"/>
    </source>
</evidence>
<dbReference type="STRING" id="1841861.GCA_900157365_01782"/>
<dbReference type="Gene3D" id="3.90.660.10">
    <property type="match status" value="1"/>
</dbReference>
<feature type="binding site" evidence="4">
    <location>
        <begin position="33"/>
        <end position="34"/>
    </location>
    <ligand>
        <name>FAD</name>
        <dbReference type="ChEBI" id="CHEBI:57692"/>
    </ligand>
</feature>
<feature type="domain" description="Amine oxidase" evidence="5">
    <location>
        <begin position="13"/>
        <end position="446"/>
    </location>
</feature>
<feature type="binding site" evidence="4">
    <location>
        <position position="234"/>
    </location>
    <ligand>
        <name>FAD</name>
        <dbReference type="ChEBI" id="CHEBI:57692"/>
    </ligand>
</feature>
<dbReference type="RefSeq" id="WP_077079906.1">
    <property type="nucleotide sequence ID" value="NZ_FUEZ01000004.1"/>
</dbReference>
<dbReference type="InterPro" id="IPR001613">
    <property type="entry name" value="Flavin_amine_oxidase"/>
</dbReference>
<evidence type="ECO:0000256" key="4">
    <source>
        <dbReference type="PIRSR" id="PIRSR601613-1"/>
    </source>
</evidence>
<dbReference type="Gene3D" id="1.10.405.10">
    <property type="entry name" value="Guanine Nucleotide Dissociation Inhibitor, domain 1"/>
    <property type="match status" value="1"/>
</dbReference>
<dbReference type="PANTHER" id="PTHR43563:SF1">
    <property type="entry name" value="AMINE OXIDASE [FLAVIN-CONTAINING] B"/>
    <property type="match status" value="1"/>
</dbReference>
<dbReference type="SUPFAM" id="SSF51905">
    <property type="entry name" value="FAD/NAD(P)-binding domain"/>
    <property type="match status" value="1"/>
</dbReference>
<gene>
    <name evidence="6" type="ORF">MNAB215_3463</name>
</gene>
<organism evidence="6 7">
    <name type="scientific">Mycobacterium numidiamassiliense</name>
    <dbReference type="NCBI Taxonomy" id="1841861"/>
    <lineage>
        <taxon>Bacteria</taxon>
        <taxon>Bacillati</taxon>
        <taxon>Actinomycetota</taxon>
        <taxon>Actinomycetes</taxon>
        <taxon>Mycobacteriales</taxon>
        <taxon>Mycobacteriaceae</taxon>
        <taxon>Mycobacterium</taxon>
    </lineage>
</organism>
<evidence type="ECO:0000256" key="1">
    <source>
        <dbReference type="ARBA" id="ARBA00001974"/>
    </source>
</evidence>
<evidence type="ECO:0000256" key="3">
    <source>
        <dbReference type="ARBA" id="ARBA00023002"/>
    </source>
</evidence>
<dbReference type="PANTHER" id="PTHR43563">
    <property type="entry name" value="AMINE OXIDASE"/>
    <property type="match status" value="1"/>
</dbReference>
<sequence length="454" mass="48496">MADVDYCVVGAGFAGLTAALRLKQAGRSVALLEARDRVGGRTFTVTRDDGSWIDRGGAWVGPGQDRIHALMDEFGVPEYKQNHDGDAMMIVDGKKHRYGGTIPWSMSPWAVTNLGVGLTVLEEMCKAVPRESPWEAKKADEWDRISLAEWIEKNSLSKQAREMLDMALAGTYTSAASETSLLWMLTQMGSGGGPGFVIGGKGGAQDARPVGGMGAIYRPMAAELVDALHLSQPVQQISQDADGVTVSAADVTVRARRVIVAIPLAIATSIVYEPALPVDRAFLHQRMPSGAVIKVSVIYDEPFWRADGFSGQSSSPNSPATLTIDACTDTADPGIMCIITEGPAARRLTKLDEAERKAVFIGELVDRFGSKAKTPLELHEQNWTVERYSGGGMIGHAPTGVLTQFGYTLRPPCGRVHWAGTESSAVMCGWIDGAVRSGERAASEVMAAETAAVS</sequence>
<name>A0A2U3PBW3_9MYCO</name>
<accession>A0A2U3PBW3</accession>
<dbReference type="GO" id="GO:0016491">
    <property type="term" value="F:oxidoreductase activity"/>
    <property type="evidence" value="ECO:0007669"/>
    <property type="project" value="UniProtKB-KW"/>
</dbReference>
<evidence type="ECO:0000256" key="2">
    <source>
        <dbReference type="ARBA" id="ARBA00005995"/>
    </source>
</evidence>
<proteinExistence type="inferred from homology"/>
<feature type="binding site" evidence="4">
    <location>
        <position position="422"/>
    </location>
    <ligand>
        <name>FAD</name>
        <dbReference type="ChEBI" id="CHEBI:57692"/>
    </ligand>
</feature>
<comment type="cofactor">
    <cofactor evidence="1">
        <name>FAD</name>
        <dbReference type="ChEBI" id="CHEBI:57692"/>
    </cofactor>
</comment>
<dbReference type="PRINTS" id="PR00757">
    <property type="entry name" value="AMINEOXDASEF"/>
</dbReference>
<keyword evidence="3" id="KW-0560">Oxidoreductase</keyword>
<dbReference type="InterPro" id="IPR036188">
    <property type="entry name" value="FAD/NAD-bd_sf"/>
</dbReference>
<dbReference type="InterPro" id="IPR002937">
    <property type="entry name" value="Amino_oxidase"/>
</dbReference>
<reference evidence="6 7" key="1">
    <citation type="submission" date="2017-01" db="EMBL/GenBank/DDBJ databases">
        <authorList>
            <consortium name="Urmite Genomes"/>
        </authorList>
    </citation>
    <scope>NUCLEOTIDE SEQUENCE [LARGE SCALE GENOMIC DNA]</scope>
    <source>
        <strain evidence="6 7">AB215</strain>
    </source>
</reference>
<dbReference type="Proteomes" id="UP000240424">
    <property type="component" value="Unassembled WGS sequence"/>
</dbReference>
<dbReference type="OrthoDB" id="337830at2"/>
<dbReference type="InterPro" id="IPR050703">
    <property type="entry name" value="Flavin_MAO"/>
</dbReference>
<evidence type="ECO:0000313" key="7">
    <source>
        <dbReference type="Proteomes" id="UP000240424"/>
    </source>
</evidence>
<dbReference type="Pfam" id="PF01593">
    <property type="entry name" value="Amino_oxidase"/>
    <property type="match status" value="1"/>
</dbReference>
<evidence type="ECO:0000313" key="6">
    <source>
        <dbReference type="EMBL" id="SPM41258.1"/>
    </source>
</evidence>
<dbReference type="AlphaFoldDB" id="A0A2U3PBW3"/>
<keyword evidence="7" id="KW-1185">Reference proteome</keyword>